<feature type="transmembrane region" description="Helical" evidence="1">
    <location>
        <begin position="62"/>
        <end position="84"/>
    </location>
</feature>
<dbReference type="RefSeq" id="WP_190252830.1">
    <property type="nucleotide sequence ID" value="NZ_BMPI01000028.1"/>
</dbReference>
<keyword evidence="1" id="KW-0472">Membrane</keyword>
<dbReference type="EMBL" id="BMPI01000028">
    <property type="protein sequence ID" value="GGM46197.1"/>
    <property type="molecule type" value="Genomic_DNA"/>
</dbReference>
<gene>
    <name evidence="2" type="ORF">GCM10007977_054940</name>
</gene>
<organism evidence="2 3">
    <name type="scientific">Dactylosporangium sucinum</name>
    <dbReference type="NCBI Taxonomy" id="1424081"/>
    <lineage>
        <taxon>Bacteria</taxon>
        <taxon>Bacillati</taxon>
        <taxon>Actinomycetota</taxon>
        <taxon>Actinomycetes</taxon>
        <taxon>Micromonosporales</taxon>
        <taxon>Micromonosporaceae</taxon>
        <taxon>Dactylosporangium</taxon>
    </lineage>
</organism>
<feature type="transmembrane region" description="Helical" evidence="1">
    <location>
        <begin position="34"/>
        <end position="55"/>
    </location>
</feature>
<accession>A0A917TZ22</accession>
<reference evidence="2" key="1">
    <citation type="journal article" date="2014" name="Int. J. Syst. Evol. Microbiol.">
        <title>Complete genome sequence of Corynebacterium casei LMG S-19264T (=DSM 44701T), isolated from a smear-ripened cheese.</title>
        <authorList>
            <consortium name="US DOE Joint Genome Institute (JGI-PGF)"/>
            <person name="Walter F."/>
            <person name="Albersmeier A."/>
            <person name="Kalinowski J."/>
            <person name="Ruckert C."/>
        </authorList>
    </citation>
    <scope>NUCLEOTIDE SEQUENCE</scope>
    <source>
        <strain evidence="2">JCM 19831</strain>
    </source>
</reference>
<dbReference type="AlphaFoldDB" id="A0A917TZ22"/>
<protein>
    <submittedName>
        <fullName evidence="2">Uncharacterized protein</fullName>
    </submittedName>
</protein>
<keyword evidence="1" id="KW-0812">Transmembrane</keyword>
<dbReference type="Proteomes" id="UP000642070">
    <property type="component" value="Unassembled WGS sequence"/>
</dbReference>
<comment type="caution">
    <text evidence="2">The sequence shown here is derived from an EMBL/GenBank/DDBJ whole genome shotgun (WGS) entry which is preliminary data.</text>
</comment>
<sequence>MQRSISLTVGLVLSGLLGLVDVVSLPLGADGPPMAVLVIGAALGIGTVAGVVLAWPNRSRAGAVTVIVTRLLSALTAVPAFFVATTPGAARVAAAAGIVVTLLCVALVAPALRARPA</sequence>
<proteinExistence type="predicted"/>
<evidence type="ECO:0000256" key="1">
    <source>
        <dbReference type="SAM" id="Phobius"/>
    </source>
</evidence>
<reference evidence="2" key="2">
    <citation type="submission" date="2020-09" db="EMBL/GenBank/DDBJ databases">
        <authorList>
            <person name="Sun Q."/>
            <person name="Ohkuma M."/>
        </authorList>
    </citation>
    <scope>NUCLEOTIDE SEQUENCE</scope>
    <source>
        <strain evidence="2">JCM 19831</strain>
    </source>
</reference>
<keyword evidence="1" id="KW-1133">Transmembrane helix</keyword>
<name>A0A917TZ22_9ACTN</name>
<feature type="transmembrane region" description="Helical" evidence="1">
    <location>
        <begin position="90"/>
        <end position="112"/>
    </location>
</feature>
<evidence type="ECO:0000313" key="2">
    <source>
        <dbReference type="EMBL" id="GGM46197.1"/>
    </source>
</evidence>
<keyword evidence="3" id="KW-1185">Reference proteome</keyword>
<evidence type="ECO:0000313" key="3">
    <source>
        <dbReference type="Proteomes" id="UP000642070"/>
    </source>
</evidence>